<dbReference type="EMBL" id="JACIJC010000004">
    <property type="protein sequence ID" value="MBB5686640.1"/>
    <property type="molecule type" value="Genomic_DNA"/>
</dbReference>
<dbReference type="NCBIfam" id="NF045608">
    <property type="entry name" value="EpsI_type_V"/>
    <property type="match status" value="1"/>
</dbReference>
<dbReference type="PROSITE" id="PS51318">
    <property type="entry name" value="TAT"/>
    <property type="match status" value="1"/>
</dbReference>
<dbReference type="InterPro" id="IPR006311">
    <property type="entry name" value="TAT_signal"/>
</dbReference>
<dbReference type="NCBIfam" id="TIGR02914">
    <property type="entry name" value="EpsI_fam"/>
    <property type="match status" value="1"/>
</dbReference>
<dbReference type="Pfam" id="PF11984">
    <property type="entry name" value="DUF3485"/>
    <property type="match status" value="1"/>
</dbReference>
<sequence length="233" mass="25961">MAQDKDSPAAPWLGMSRRSVFLGGALLATSGLAALREPVRAVKPFSEKEFDALIPRVVGPWTAENSSDLILPPPDQLSQKLYEQLVTRVYLAESKPPVMFLAAYSSIQQNNVQVHRPEVCYPAAGFVITENEPFTLKIAPNIEIPSRFLVAKQSRRSEMMIYWTRVDNKYPLKWSDQRLAMAEANLKGYYPDGVLARVSMIGLDQTEAAETISDFARELEKSATPAGRKILFG</sequence>
<reference evidence="2 3" key="1">
    <citation type="submission" date="2020-08" db="EMBL/GenBank/DDBJ databases">
        <title>Genomic Encyclopedia of Type Strains, Phase IV (KMG-IV): sequencing the most valuable type-strain genomes for metagenomic binning, comparative biology and taxonomic classification.</title>
        <authorList>
            <person name="Goeker M."/>
        </authorList>
    </citation>
    <scope>NUCLEOTIDE SEQUENCE [LARGE SCALE GENOMIC DNA]</scope>
    <source>
        <strain evidence="2 3">DSM 25079</strain>
    </source>
</reference>
<dbReference type="InterPro" id="IPR054654">
    <property type="entry name" value="EpsI_type_V_pred"/>
</dbReference>
<evidence type="ECO:0000313" key="3">
    <source>
        <dbReference type="Proteomes" id="UP000549617"/>
    </source>
</evidence>
<keyword evidence="3" id="KW-1185">Reference proteome</keyword>
<dbReference type="Proteomes" id="UP000549617">
    <property type="component" value="Unassembled WGS sequence"/>
</dbReference>
<comment type="caution">
    <text evidence="2">The sequence shown here is derived from an EMBL/GenBank/DDBJ whole genome shotgun (WGS) entry which is preliminary data.</text>
</comment>
<organism evidence="2 3">
    <name type="scientific">Sphingobium boeckii</name>
    <dbReference type="NCBI Taxonomy" id="1082345"/>
    <lineage>
        <taxon>Bacteria</taxon>
        <taxon>Pseudomonadati</taxon>
        <taxon>Pseudomonadota</taxon>
        <taxon>Alphaproteobacteria</taxon>
        <taxon>Sphingomonadales</taxon>
        <taxon>Sphingomonadaceae</taxon>
        <taxon>Sphingobium</taxon>
    </lineage>
</organism>
<dbReference type="AlphaFoldDB" id="A0A7W9AJ85"/>
<dbReference type="InterPro" id="IPR014263">
    <property type="entry name" value="Methanolan_biosynth_EpsI"/>
</dbReference>
<accession>A0A7W9AJ85</accession>
<gene>
    <name evidence="2" type="ORF">FHS49_002664</name>
</gene>
<evidence type="ECO:0000313" key="2">
    <source>
        <dbReference type="EMBL" id="MBB5686640.1"/>
    </source>
</evidence>
<feature type="domain" description="Methanolan biosynthesis EpsI" evidence="1">
    <location>
        <begin position="22"/>
        <end position="222"/>
    </location>
</feature>
<proteinExistence type="predicted"/>
<name>A0A7W9AJ85_9SPHN</name>
<evidence type="ECO:0000259" key="1">
    <source>
        <dbReference type="Pfam" id="PF11984"/>
    </source>
</evidence>
<protein>
    <submittedName>
        <fullName evidence="2">EpsI family protein</fullName>
    </submittedName>
</protein>
<dbReference type="RefSeq" id="WP_184019251.1">
    <property type="nucleotide sequence ID" value="NZ_JACIJC010000004.1"/>
</dbReference>